<dbReference type="InterPro" id="IPR017941">
    <property type="entry name" value="Rieske_2Fe-2S"/>
</dbReference>
<sequence length="614" mass="65266">MDSQPTVADALLGKSVGGYQLVKRVGQSNLSTVYLAQSQRQSQAAIFTTFTLPEKFSFHARERFNERFVRVVSTLARLRHSHIASVYDFGMQPEYLYIVTALTPSDTLAELVPRQPHLSTTFVLDMMRQIAEGIDYAHRSGVMHGSLSSSNILLDGRQQVQIAGFGLVQFLALSDIEPFQHPYAHVLSVAMTFLGNPYSIAPEVIQGMPLTPAADVYALGILLFEMLSGQPPFVGADPLKTALARLNMPVPSIGVLRPDLPLSLNRVLQQALASEPVQRYGSAGNLVQAVEQALRKESTAKQAAVTTKQGIVLPAKTEENPGNNASGGTQVSTFYSAGDMNQQDKQGIDQQRTSTFSPVELAQQQVAGGSVDVPTEGAIDPFARWSPATLTTDEEQAFTWVGGSGLTPESANPGRRLTVNTKRRRLVAALAVGGVVLGGLGAGGAVLAHMVQGSSNAQGHAKQVAASSISQPMPSPQPTKTVQPSPTPKPKPSATPKPKPSPTPTPSPAPSHTGVVVGSMNQGNNTSTTFTNPTDGNDSLLIRLPNGNFVAFESDCPHEGVTCHYDAGIQKIVCPRHTAYFDPFNNAAVLQGPPKRPLPSVPVHINSDGTVTVG</sequence>
<feature type="domain" description="Protein kinase" evidence="12">
    <location>
        <begin position="19"/>
        <end position="294"/>
    </location>
</feature>
<dbReference type="EC" id="2.7.11.1" evidence="1"/>
<proteinExistence type="predicted"/>
<feature type="compositionally biased region" description="Polar residues" evidence="10">
    <location>
        <begin position="519"/>
        <end position="537"/>
    </location>
</feature>
<organism evidence="14 15">
    <name type="scientific">Reticulibacter mediterranei</name>
    <dbReference type="NCBI Taxonomy" id="2778369"/>
    <lineage>
        <taxon>Bacteria</taxon>
        <taxon>Bacillati</taxon>
        <taxon>Chloroflexota</taxon>
        <taxon>Ktedonobacteria</taxon>
        <taxon>Ktedonobacterales</taxon>
        <taxon>Reticulibacteraceae</taxon>
        <taxon>Reticulibacter</taxon>
    </lineage>
</organism>
<keyword evidence="7" id="KW-0067">ATP-binding</keyword>
<evidence type="ECO:0000256" key="8">
    <source>
        <dbReference type="ARBA" id="ARBA00023004"/>
    </source>
</evidence>
<dbReference type="PROSITE" id="PS50011">
    <property type="entry name" value="PROTEIN_KINASE_DOM"/>
    <property type="match status" value="1"/>
</dbReference>
<feature type="domain" description="Rieske" evidence="13">
    <location>
        <begin position="514"/>
        <end position="612"/>
    </location>
</feature>
<evidence type="ECO:0000256" key="3">
    <source>
        <dbReference type="ARBA" id="ARBA00022714"/>
    </source>
</evidence>
<evidence type="ECO:0000256" key="11">
    <source>
        <dbReference type="SAM" id="Phobius"/>
    </source>
</evidence>
<dbReference type="InterPro" id="IPR011009">
    <property type="entry name" value="Kinase-like_dom_sf"/>
</dbReference>
<dbReference type="CDD" id="cd14014">
    <property type="entry name" value="STKc_PknB_like"/>
    <property type="match status" value="1"/>
</dbReference>
<dbReference type="GO" id="GO:0004497">
    <property type="term" value="F:monooxygenase activity"/>
    <property type="evidence" value="ECO:0007669"/>
    <property type="project" value="UniProtKB-ARBA"/>
</dbReference>
<feature type="compositionally biased region" description="Pro residues" evidence="10">
    <location>
        <begin position="485"/>
        <end position="509"/>
    </location>
</feature>
<comment type="caution">
    <text evidence="14">The sequence shown here is derived from an EMBL/GenBank/DDBJ whole genome shotgun (WGS) entry which is preliminary data.</text>
</comment>
<evidence type="ECO:0000313" key="15">
    <source>
        <dbReference type="Proteomes" id="UP000597444"/>
    </source>
</evidence>
<dbReference type="GO" id="GO:0046872">
    <property type="term" value="F:metal ion binding"/>
    <property type="evidence" value="ECO:0007669"/>
    <property type="project" value="UniProtKB-KW"/>
</dbReference>
<evidence type="ECO:0000259" key="12">
    <source>
        <dbReference type="PROSITE" id="PS50011"/>
    </source>
</evidence>
<dbReference type="Proteomes" id="UP000597444">
    <property type="component" value="Unassembled WGS sequence"/>
</dbReference>
<dbReference type="AlphaFoldDB" id="A0A8J3IGG6"/>
<dbReference type="Gene3D" id="3.30.200.20">
    <property type="entry name" value="Phosphorylase Kinase, domain 1"/>
    <property type="match status" value="1"/>
</dbReference>
<keyword evidence="6" id="KW-0418">Kinase</keyword>
<keyword evidence="4" id="KW-0479">Metal-binding</keyword>
<dbReference type="RefSeq" id="WP_220201982.1">
    <property type="nucleotide sequence ID" value="NZ_BNJK01000001.1"/>
</dbReference>
<reference evidence="14" key="1">
    <citation type="submission" date="2020-10" db="EMBL/GenBank/DDBJ databases">
        <title>Taxonomic study of unclassified bacteria belonging to the class Ktedonobacteria.</title>
        <authorList>
            <person name="Yabe S."/>
            <person name="Wang C.M."/>
            <person name="Zheng Y."/>
            <person name="Sakai Y."/>
            <person name="Cavaletti L."/>
            <person name="Monciardini P."/>
            <person name="Donadio S."/>
        </authorList>
    </citation>
    <scope>NUCLEOTIDE SEQUENCE</scope>
    <source>
        <strain evidence="14">ID150040</strain>
    </source>
</reference>
<keyword evidence="5" id="KW-0547">Nucleotide-binding</keyword>
<feature type="compositionally biased region" description="Low complexity" evidence="10">
    <location>
        <begin position="467"/>
        <end position="484"/>
    </location>
</feature>
<keyword evidence="8" id="KW-0408">Iron</keyword>
<dbReference type="GO" id="GO:0005524">
    <property type="term" value="F:ATP binding"/>
    <property type="evidence" value="ECO:0007669"/>
    <property type="project" value="UniProtKB-KW"/>
</dbReference>
<evidence type="ECO:0000256" key="10">
    <source>
        <dbReference type="SAM" id="MobiDB-lite"/>
    </source>
</evidence>
<dbReference type="PROSITE" id="PS51296">
    <property type="entry name" value="RIESKE"/>
    <property type="match status" value="1"/>
</dbReference>
<evidence type="ECO:0000313" key="14">
    <source>
        <dbReference type="EMBL" id="GHO91062.1"/>
    </source>
</evidence>
<dbReference type="EMBL" id="BNJK01000001">
    <property type="protein sequence ID" value="GHO91062.1"/>
    <property type="molecule type" value="Genomic_DNA"/>
</dbReference>
<keyword evidence="11" id="KW-0472">Membrane</keyword>
<keyword evidence="11" id="KW-0812">Transmembrane</keyword>
<name>A0A8J3IGG6_9CHLR</name>
<dbReference type="Pfam" id="PF00069">
    <property type="entry name" value="Pkinase"/>
    <property type="match status" value="1"/>
</dbReference>
<dbReference type="Gene3D" id="2.102.10.10">
    <property type="entry name" value="Rieske [2Fe-2S] iron-sulphur domain"/>
    <property type="match status" value="1"/>
</dbReference>
<protein>
    <recommendedName>
        <fullName evidence="1">non-specific serine/threonine protein kinase</fullName>
        <ecNumber evidence="1">2.7.11.1</ecNumber>
    </recommendedName>
</protein>
<dbReference type="InterPro" id="IPR000719">
    <property type="entry name" value="Prot_kinase_dom"/>
</dbReference>
<dbReference type="SUPFAM" id="SSF50022">
    <property type="entry name" value="ISP domain"/>
    <property type="match status" value="1"/>
</dbReference>
<evidence type="ECO:0000256" key="5">
    <source>
        <dbReference type="ARBA" id="ARBA00022741"/>
    </source>
</evidence>
<keyword evidence="11" id="KW-1133">Transmembrane helix</keyword>
<dbReference type="Pfam" id="PF00355">
    <property type="entry name" value="Rieske"/>
    <property type="match status" value="1"/>
</dbReference>
<gene>
    <name evidence="14" type="ORF">KSF_011100</name>
</gene>
<keyword evidence="9" id="KW-0411">Iron-sulfur</keyword>
<dbReference type="Gene3D" id="1.10.510.10">
    <property type="entry name" value="Transferase(Phosphotransferase) domain 1"/>
    <property type="match status" value="1"/>
</dbReference>
<evidence type="ECO:0000256" key="9">
    <source>
        <dbReference type="ARBA" id="ARBA00023014"/>
    </source>
</evidence>
<dbReference type="InterPro" id="IPR050660">
    <property type="entry name" value="NEK_Ser/Thr_kinase"/>
</dbReference>
<dbReference type="CDD" id="cd03467">
    <property type="entry name" value="Rieske"/>
    <property type="match status" value="1"/>
</dbReference>
<dbReference type="GO" id="GO:0016705">
    <property type="term" value="F:oxidoreductase activity, acting on paired donors, with incorporation or reduction of molecular oxygen"/>
    <property type="evidence" value="ECO:0007669"/>
    <property type="project" value="UniProtKB-ARBA"/>
</dbReference>
<keyword evidence="15" id="KW-1185">Reference proteome</keyword>
<evidence type="ECO:0000256" key="1">
    <source>
        <dbReference type="ARBA" id="ARBA00012513"/>
    </source>
</evidence>
<feature type="region of interest" description="Disordered" evidence="10">
    <location>
        <begin position="458"/>
        <end position="537"/>
    </location>
</feature>
<evidence type="ECO:0000256" key="2">
    <source>
        <dbReference type="ARBA" id="ARBA00022679"/>
    </source>
</evidence>
<keyword evidence="2" id="KW-0808">Transferase</keyword>
<evidence type="ECO:0000256" key="7">
    <source>
        <dbReference type="ARBA" id="ARBA00022840"/>
    </source>
</evidence>
<dbReference type="PANTHER" id="PTHR43671:SF13">
    <property type="entry name" value="SERINE_THREONINE-PROTEIN KINASE NEK2"/>
    <property type="match status" value="1"/>
</dbReference>
<dbReference type="PANTHER" id="PTHR43671">
    <property type="entry name" value="SERINE/THREONINE-PROTEIN KINASE NEK"/>
    <property type="match status" value="1"/>
</dbReference>
<keyword evidence="3" id="KW-0001">2Fe-2S</keyword>
<dbReference type="GO" id="GO:0004674">
    <property type="term" value="F:protein serine/threonine kinase activity"/>
    <property type="evidence" value="ECO:0007669"/>
    <property type="project" value="UniProtKB-EC"/>
</dbReference>
<dbReference type="GO" id="GO:0051537">
    <property type="term" value="F:2 iron, 2 sulfur cluster binding"/>
    <property type="evidence" value="ECO:0007669"/>
    <property type="project" value="UniProtKB-KW"/>
</dbReference>
<dbReference type="SUPFAM" id="SSF56112">
    <property type="entry name" value="Protein kinase-like (PK-like)"/>
    <property type="match status" value="1"/>
</dbReference>
<dbReference type="InterPro" id="IPR036922">
    <property type="entry name" value="Rieske_2Fe-2S_sf"/>
</dbReference>
<feature type="transmembrane region" description="Helical" evidence="11">
    <location>
        <begin position="426"/>
        <end position="448"/>
    </location>
</feature>
<evidence type="ECO:0000256" key="4">
    <source>
        <dbReference type="ARBA" id="ARBA00022723"/>
    </source>
</evidence>
<accession>A0A8J3IGG6</accession>
<evidence type="ECO:0000259" key="13">
    <source>
        <dbReference type="PROSITE" id="PS51296"/>
    </source>
</evidence>
<evidence type="ECO:0000256" key="6">
    <source>
        <dbReference type="ARBA" id="ARBA00022777"/>
    </source>
</evidence>